<evidence type="ECO:0000256" key="1">
    <source>
        <dbReference type="ARBA" id="ARBA00004141"/>
    </source>
</evidence>
<feature type="region of interest" description="Disordered" evidence="7">
    <location>
        <begin position="270"/>
        <end position="296"/>
    </location>
</feature>
<feature type="transmembrane region" description="Helical" evidence="8">
    <location>
        <begin position="787"/>
        <end position="805"/>
    </location>
</feature>
<reference evidence="10 11" key="1">
    <citation type="journal article" date="2024" name="Commun. Biol.">
        <title>Comparative genomic analysis of thermophilic fungi reveals convergent evolutionary adaptations and gene losses.</title>
        <authorList>
            <person name="Steindorff A.S."/>
            <person name="Aguilar-Pontes M.V."/>
            <person name="Robinson A.J."/>
            <person name="Andreopoulos B."/>
            <person name="LaButti K."/>
            <person name="Kuo A."/>
            <person name="Mondo S."/>
            <person name="Riley R."/>
            <person name="Otillar R."/>
            <person name="Haridas S."/>
            <person name="Lipzen A."/>
            <person name="Grimwood J."/>
            <person name="Schmutz J."/>
            <person name="Clum A."/>
            <person name="Reid I.D."/>
            <person name="Moisan M.C."/>
            <person name="Butler G."/>
            <person name="Nguyen T.T.M."/>
            <person name="Dewar K."/>
            <person name="Conant G."/>
            <person name="Drula E."/>
            <person name="Henrissat B."/>
            <person name="Hansel C."/>
            <person name="Singer S."/>
            <person name="Hutchinson M.I."/>
            <person name="de Vries R.P."/>
            <person name="Natvig D.O."/>
            <person name="Powell A.J."/>
            <person name="Tsang A."/>
            <person name="Grigoriev I.V."/>
        </authorList>
    </citation>
    <scope>NUCLEOTIDE SEQUENCE [LARGE SCALE GENOMIC DNA]</scope>
    <source>
        <strain evidence="10 11">ATCC 24622</strain>
    </source>
</reference>
<evidence type="ECO:0000256" key="5">
    <source>
        <dbReference type="ARBA" id="ARBA00022989"/>
    </source>
</evidence>
<evidence type="ECO:0000259" key="9">
    <source>
        <dbReference type="Pfam" id="PF01699"/>
    </source>
</evidence>
<proteinExistence type="inferred from homology"/>
<evidence type="ECO:0000256" key="4">
    <source>
        <dbReference type="ARBA" id="ARBA00022692"/>
    </source>
</evidence>
<evidence type="ECO:0000256" key="8">
    <source>
        <dbReference type="SAM" id="Phobius"/>
    </source>
</evidence>
<evidence type="ECO:0000313" key="11">
    <source>
        <dbReference type="Proteomes" id="UP001586593"/>
    </source>
</evidence>
<keyword evidence="5 8" id="KW-1133">Transmembrane helix</keyword>
<keyword evidence="6 8" id="KW-0472">Membrane</keyword>
<organism evidence="10 11">
    <name type="scientific">Phialemonium thermophilum</name>
    <dbReference type="NCBI Taxonomy" id="223376"/>
    <lineage>
        <taxon>Eukaryota</taxon>
        <taxon>Fungi</taxon>
        <taxon>Dikarya</taxon>
        <taxon>Ascomycota</taxon>
        <taxon>Pezizomycotina</taxon>
        <taxon>Sordariomycetes</taxon>
        <taxon>Sordariomycetidae</taxon>
        <taxon>Cephalothecales</taxon>
        <taxon>Cephalothecaceae</taxon>
        <taxon>Phialemonium</taxon>
    </lineage>
</organism>
<comment type="subcellular location">
    <subcellularLocation>
        <location evidence="1">Membrane</location>
        <topology evidence="1">Multi-pass membrane protein</topology>
    </subcellularLocation>
</comment>
<keyword evidence="11" id="KW-1185">Reference proteome</keyword>
<accession>A0ABR3Y4E1</accession>
<dbReference type="InterPro" id="IPR044880">
    <property type="entry name" value="NCX_ion-bd_dom_sf"/>
</dbReference>
<feature type="domain" description="Sodium/calcium exchanger membrane region" evidence="9">
    <location>
        <begin position="104"/>
        <end position="243"/>
    </location>
</feature>
<feature type="transmembrane region" description="Helical" evidence="8">
    <location>
        <begin position="724"/>
        <end position="743"/>
    </location>
</feature>
<dbReference type="EMBL" id="JAZHXJ010000008">
    <property type="protein sequence ID" value="KAL1883156.1"/>
    <property type="molecule type" value="Genomic_DNA"/>
</dbReference>
<dbReference type="PANTHER" id="PTHR12266">
    <property type="entry name" value="NA+/CA2+ K+ INDEPENDENT EXCHANGER"/>
    <property type="match status" value="1"/>
</dbReference>
<feature type="transmembrane region" description="Helical" evidence="8">
    <location>
        <begin position="97"/>
        <end position="116"/>
    </location>
</feature>
<feature type="region of interest" description="Disordered" evidence="7">
    <location>
        <begin position="387"/>
        <end position="511"/>
    </location>
</feature>
<feature type="compositionally biased region" description="Polar residues" evidence="7">
    <location>
        <begin position="427"/>
        <end position="438"/>
    </location>
</feature>
<dbReference type="Gene3D" id="1.20.1420.30">
    <property type="entry name" value="NCX, central ion-binding region"/>
    <property type="match status" value="2"/>
</dbReference>
<feature type="transmembrane region" description="Helical" evidence="8">
    <location>
        <begin position="900"/>
        <end position="925"/>
    </location>
</feature>
<gene>
    <name evidence="10" type="ORF">VTK73DRAFT_9523</name>
</gene>
<protein>
    <recommendedName>
        <fullName evidence="9">Sodium/calcium exchanger membrane region domain-containing protein</fullName>
    </recommendedName>
</protein>
<feature type="compositionally biased region" description="Polar residues" evidence="7">
    <location>
        <begin position="450"/>
        <end position="460"/>
    </location>
</feature>
<feature type="transmembrane region" description="Helical" evidence="8">
    <location>
        <begin position="128"/>
        <end position="147"/>
    </location>
</feature>
<sequence length="965" mass="104627">MMSCQYRRRNRSWRPFCSIAALALLITTYALLLRTHSASSHHVASRLQKRFSKEECRDVHHAEDKCAFVVARCTDEEAGLLPYLTFYYCTFGSVQPMAFLLMAAWLGLLFTTIGIAASDFFSVNLSTIATILGLSESLAGVTFLAFGNGSPDVFSTFAAMGSNSGSMAIGELVGAAGFITAVVAGSMALVREFKVSRKTFVRDICFFIVAISFTMVFLADGELHLWECCAMISYYFFYVFVVVGWHWLSARKKRKRVAETVSRGHFYGTSGHGADELEPYRDDDDDDDDTAPMGRRQDAIDTADISALERASLLESNHHATQARGDDEDTGVMHVAAEMASSMRITRPRWGRSNSTITPIRPSLVGALEFRSVISSLQRARNMHMATIPERSSSAGRLAAEPVTFSGQRDEGPRRNSLDGRDRALSSGHTPRNLSNPGLPNPKLVPISSAAPSQSESPTSAAADGLAPSVERAKANSHSIGTPSSSLVPQVHVTGVPETSSARTSPSLSPFPLLSVPGSPSDGQRHEHAGALALPHSSLRRRSSFPGIGFDEDEQLPKPVKWWPYKFLPAPHILWQTLFPTLQGWRDKSVWDKIVSVISAPSVFVLVITLPVVETEDQSDDPVGDGSIDTRGFTEPGMGVADVAVEQDAVAEPQNLRGRAMPPASGPQGPLSPDLSVYETLQVNGQPDPSSIPGAMDNRRHRQSSVGVPRSTGSVEENSEWQRWLVGLQIFTGPLFVVCIVWANMRGDMDQPNRALIRLVLCSLVLSLVMLAILLTTSPVKKPKYQTVLCFLGFVISIAWISTVAGEVVGVLKAFGVILGISDAILGLTIFAVGNSLGDLVADVTVARLGYPVMALSACFGGPMLNILLGVGIGGAWMVMRSANREHERNPNQPLRYEPYHIQVGGTLLISAITVLLTLVVLLITVPSNRWLMSRKIGWCLIIIWAIGTLINLGVELAGVWSDVS</sequence>
<name>A0ABR3Y4E1_9PEZI</name>
<feature type="region of interest" description="Disordered" evidence="7">
    <location>
        <begin position="686"/>
        <end position="714"/>
    </location>
</feature>
<evidence type="ECO:0000256" key="2">
    <source>
        <dbReference type="ARBA" id="ARBA00008170"/>
    </source>
</evidence>
<evidence type="ECO:0000256" key="6">
    <source>
        <dbReference type="ARBA" id="ARBA00023136"/>
    </source>
</evidence>
<evidence type="ECO:0000256" key="7">
    <source>
        <dbReference type="SAM" id="MobiDB-lite"/>
    </source>
</evidence>
<dbReference type="Pfam" id="PF01699">
    <property type="entry name" value="Na_Ca_ex"/>
    <property type="match status" value="2"/>
</dbReference>
<feature type="transmembrane region" description="Helical" evidence="8">
    <location>
        <begin position="755"/>
        <end position="775"/>
    </location>
</feature>
<dbReference type="PANTHER" id="PTHR12266:SF0">
    <property type="entry name" value="MITOCHONDRIAL SODIUM_CALCIUM EXCHANGER PROTEIN"/>
    <property type="match status" value="1"/>
</dbReference>
<comment type="caution">
    <text evidence="10">The sequence shown here is derived from an EMBL/GenBank/DDBJ whole genome shotgun (WGS) entry which is preliminary data.</text>
</comment>
<comment type="similarity">
    <text evidence="2">Belongs to the Ca(2+):cation antiporter (CaCA) (TC 2.A.19) family.</text>
</comment>
<feature type="transmembrane region" description="Helical" evidence="8">
    <location>
        <begin position="200"/>
        <end position="218"/>
    </location>
</feature>
<keyword evidence="3" id="KW-0813">Transport</keyword>
<feature type="transmembrane region" description="Helical" evidence="8">
    <location>
        <begin position="167"/>
        <end position="188"/>
    </location>
</feature>
<feature type="transmembrane region" description="Helical" evidence="8">
    <location>
        <begin position="937"/>
        <end position="961"/>
    </location>
</feature>
<feature type="compositionally biased region" description="Basic and acidic residues" evidence="7">
    <location>
        <begin position="408"/>
        <end position="424"/>
    </location>
</feature>
<feature type="transmembrane region" description="Helical" evidence="8">
    <location>
        <begin position="811"/>
        <end position="833"/>
    </location>
</feature>
<dbReference type="InterPro" id="IPR004837">
    <property type="entry name" value="NaCa_Exmemb"/>
</dbReference>
<feature type="transmembrane region" description="Helical" evidence="8">
    <location>
        <begin position="853"/>
        <end position="880"/>
    </location>
</feature>
<feature type="compositionally biased region" description="Acidic residues" evidence="7">
    <location>
        <begin position="281"/>
        <end position="290"/>
    </location>
</feature>
<evidence type="ECO:0000256" key="3">
    <source>
        <dbReference type="ARBA" id="ARBA00022448"/>
    </source>
</evidence>
<evidence type="ECO:0000313" key="10">
    <source>
        <dbReference type="EMBL" id="KAL1883156.1"/>
    </source>
</evidence>
<feature type="transmembrane region" description="Helical" evidence="8">
    <location>
        <begin position="224"/>
        <end position="248"/>
    </location>
</feature>
<feature type="compositionally biased region" description="Polar residues" evidence="7">
    <location>
        <begin position="476"/>
        <end position="488"/>
    </location>
</feature>
<feature type="domain" description="Sodium/calcium exchanger membrane region" evidence="9">
    <location>
        <begin position="791"/>
        <end position="952"/>
    </location>
</feature>
<keyword evidence="4 8" id="KW-0812">Transmembrane</keyword>
<dbReference type="Proteomes" id="UP001586593">
    <property type="component" value="Unassembled WGS sequence"/>
</dbReference>
<dbReference type="InterPro" id="IPR051359">
    <property type="entry name" value="CaCA_antiporter"/>
</dbReference>